<feature type="domain" description="DUF6795" evidence="1">
    <location>
        <begin position="15"/>
        <end position="119"/>
    </location>
</feature>
<protein>
    <recommendedName>
        <fullName evidence="1">DUF6795 domain-containing protein</fullName>
    </recommendedName>
</protein>
<dbReference type="EMBL" id="CP000155">
    <property type="protein sequence ID" value="ABC33194.1"/>
    <property type="molecule type" value="Genomic_DNA"/>
</dbReference>
<evidence type="ECO:0000313" key="3">
    <source>
        <dbReference type="Proteomes" id="UP000000238"/>
    </source>
</evidence>
<dbReference type="InterPro" id="IPR046474">
    <property type="entry name" value="DUF6795"/>
</dbReference>
<accession>Q2S830</accession>
<dbReference type="RefSeq" id="WP_011400246.1">
    <property type="nucleotide sequence ID" value="NC_007645.1"/>
</dbReference>
<dbReference type="Proteomes" id="UP000000238">
    <property type="component" value="Chromosome"/>
</dbReference>
<dbReference type="HOGENOM" id="CLU_129909_0_0_6"/>
<organism evidence="2 3">
    <name type="scientific">Hahella chejuensis (strain KCTC 2396)</name>
    <dbReference type="NCBI Taxonomy" id="349521"/>
    <lineage>
        <taxon>Bacteria</taxon>
        <taxon>Pseudomonadati</taxon>
        <taxon>Pseudomonadota</taxon>
        <taxon>Gammaproteobacteria</taxon>
        <taxon>Oceanospirillales</taxon>
        <taxon>Hahellaceae</taxon>
        <taxon>Hahella</taxon>
    </lineage>
</organism>
<reference evidence="2 3" key="1">
    <citation type="journal article" date="2005" name="Nucleic Acids Res.">
        <title>Genomic blueprint of Hahella chejuensis, a marine microbe producing an algicidal agent.</title>
        <authorList>
            <person name="Jeong H."/>
            <person name="Yim J.H."/>
            <person name="Lee C."/>
            <person name="Choi S.-H."/>
            <person name="Park Y.K."/>
            <person name="Yoon S.H."/>
            <person name="Hur C.-G."/>
            <person name="Kang H.-Y."/>
            <person name="Kim D."/>
            <person name="Lee H.H."/>
            <person name="Park K.H."/>
            <person name="Park S.-H."/>
            <person name="Park H.-S."/>
            <person name="Lee H.K."/>
            <person name="Oh T.K."/>
            <person name="Kim J.F."/>
        </authorList>
    </citation>
    <scope>NUCLEOTIDE SEQUENCE [LARGE SCALE GENOMIC DNA]</scope>
    <source>
        <strain evidence="2 3">KCTC 2396</strain>
    </source>
</reference>
<sequence>MSIFDIGKVCLASEMSAVVTLNGEPVADAQVQRTLTWGSDETAVEETATDAQGRFQFPAYYSRTVSKYLPGQPVIHQRMIIRHDGQEYLAWTTSKLSFDEDSELGKGVKIRLKCDLADEESVKEGRSYVVKGICQLE</sequence>
<name>Q2S830_HAHCH</name>
<evidence type="ECO:0000313" key="2">
    <source>
        <dbReference type="EMBL" id="ABC33194.1"/>
    </source>
</evidence>
<gene>
    <name evidence="2" type="ordered locus">HCH_06556</name>
</gene>
<evidence type="ECO:0000259" key="1">
    <source>
        <dbReference type="Pfam" id="PF20598"/>
    </source>
</evidence>
<dbReference type="AlphaFoldDB" id="Q2S830"/>
<dbReference type="Pfam" id="PF20598">
    <property type="entry name" value="DUF6795"/>
    <property type="match status" value="1"/>
</dbReference>
<dbReference type="eggNOG" id="ENOG5032TPS">
    <property type="taxonomic scope" value="Bacteria"/>
</dbReference>
<proteinExistence type="predicted"/>
<keyword evidence="3" id="KW-1185">Reference proteome</keyword>
<dbReference type="KEGG" id="hch:HCH_06556"/>
<dbReference type="OrthoDB" id="7067959at2"/>